<evidence type="ECO:0008006" key="3">
    <source>
        <dbReference type="Google" id="ProtNLM"/>
    </source>
</evidence>
<evidence type="ECO:0000313" key="1">
    <source>
        <dbReference type="EMBL" id="KLN62647.1"/>
    </source>
</evidence>
<gene>
    <name evidence="1" type="ORF">WH96_01865</name>
</gene>
<comment type="caution">
    <text evidence="1">The sequence shown here is derived from an EMBL/GenBank/DDBJ whole genome shotgun (WGS) entry which is preliminary data.</text>
</comment>
<evidence type="ECO:0000313" key="2">
    <source>
        <dbReference type="Proteomes" id="UP000035444"/>
    </source>
</evidence>
<dbReference type="OrthoDB" id="6906164at2"/>
<proteinExistence type="predicted"/>
<dbReference type="RefSeq" id="WP_047762787.1">
    <property type="nucleotide sequence ID" value="NZ_LAQL01000002.1"/>
</dbReference>
<dbReference type="AlphaFoldDB" id="A0A0H2MPI4"/>
<dbReference type="Proteomes" id="UP000035444">
    <property type="component" value="Unassembled WGS sequence"/>
</dbReference>
<name>A0A0H2MPI4_9PROT</name>
<organism evidence="1 2">
    <name type="scientific">Kiloniella spongiae</name>
    <dbReference type="NCBI Taxonomy" id="1489064"/>
    <lineage>
        <taxon>Bacteria</taxon>
        <taxon>Pseudomonadati</taxon>
        <taxon>Pseudomonadota</taxon>
        <taxon>Alphaproteobacteria</taxon>
        <taxon>Rhodospirillales</taxon>
        <taxon>Kiloniellaceae</taxon>
        <taxon>Kiloniella</taxon>
    </lineage>
</organism>
<reference evidence="1 2" key="1">
    <citation type="submission" date="2015-03" db="EMBL/GenBank/DDBJ databases">
        <title>Genome Sequence of Kiloniella spongiae MEBiC09566, isolated from a marine sponge.</title>
        <authorList>
            <person name="Shao Z."/>
            <person name="Wang L."/>
            <person name="Li X."/>
        </authorList>
    </citation>
    <scope>NUCLEOTIDE SEQUENCE [LARGE SCALE GENOMIC DNA]</scope>
    <source>
        <strain evidence="1 2">MEBiC09566</strain>
    </source>
</reference>
<protein>
    <recommendedName>
        <fullName evidence="3">Colicin D immunity protein domain-containing protein</fullName>
    </recommendedName>
</protein>
<dbReference type="EMBL" id="LAQL01000002">
    <property type="protein sequence ID" value="KLN62647.1"/>
    <property type="molecule type" value="Genomic_DNA"/>
</dbReference>
<sequence>MKLDEQSGRIINLIEGFTGREDISLKFANQIEVALDDCFPDDNFMQDTVVMLASYCPGGGKFLYDEAEMIARLLLVKKKLEMK</sequence>
<accession>A0A0H2MPI4</accession>
<keyword evidence="2" id="KW-1185">Reference proteome</keyword>